<feature type="coiled-coil region" evidence="1">
    <location>
        <begin position="327"/>
        <end position="376"/>
    </location>
</feature>
<proteinExistence type="predicted"/>
<organism evidence="2 3">
    <name type="scientific">Cercophora samala</name>
    <dbReference type="NCBI Taxonomy" id="330535"/>
    <lineage>
        <taxon>Eukaryota</taxon>
        <taxon>Fungi</taxon>
        <taxon>Dikarya</taxon>
        <taxon>Ascomycota</taxon>
        <taxon>Pezizomycotina</taxon>
        <taxon>Sordariomycetes</taxon>
        <taxon>Sordariomycetidae</taxon>
        <taxon>Sordariales</taxon>
        <taxon>Lasiosphaeriaceae</taxon>
        <taxon>Cercophora</taxon>
    </lineage>
</organism>
<protein>
    <submittedName>
        <fullName evidence="2">Uncharacterized protein</fullName>
    </submittedName>
</protein>
<evidence type="ECO:0000313" key="2">
    <source>
        <dbReference type="EMBL" id="KAK0664521.1"/>
    </source>
</evidence>
<feature type="coiled-coil region" evidence="1">
    <location>
        <begin position="448"/>
        <end position="517"/>
    </location>
</feature>
<dbReference type="AlphaFoldDB" id="A0AA39Z5F2"/>
<keyword evidence="1" id="KW-0175">Coiled coil</keyword>
<name>A0AA39Z5F2_9PEZI</name>
<dbReference type="EMBL" id="JAULSY010000120">
    <property type="protein sequence ID" value="KAK0664521.1"/>
    <property type="molecule type" value="Genomic_DNA"/>
</dbReference>
<dbReference type="Proteomes" id="UP001174997">
    <property type="component" value="Unassembled WGS sequence"/>
</dbReference>
<evidence type="ECO:0000256" key="1">
    <source>
        <dbReference type="SAM" id="Coils"/>
    </source>
</evidence>
<gene>
    <name evidence="2" type="ORF">QBC41DRAFT_233719</name>
</gene>
<comment type="caution">
    <text evidence="2">The sequence shown here is derived from an EMBL/GenBank/DDBJ whole genome shotgun (WGS) entry which is preliminary data.</text>
</comment>
<reference evidence="2" key="1">
    <citation type="submission" date="2023-06" db="EMBL/GenBank/DDBJ databases">
        <title>Genome-scale phylogeny and comparative genomics of the fungal order Sordariales.</title>
        <authorList>
            <consortium name="Lawrence Berkeley National Laboratory"/>
            <person name="Hensen N."/>
            <person name="Bonometti L."/>
            <person name="Westerberg I."/>
            <person name="Brannstrom I.O."/>
            <person name="Guillou S."/>
            <person name="Cros-Aarteil S."/>
            <person name="Calhoun S."/>
            <person name="Haridas S."/>
            <person name="Kuo A."/>
            <person name="Mondo S."/>
            <person name="Pangilinan J."/>
            <person name="Riley R."/>
            <person name="Labutti K."/>
            <person name="Andreopoulos B."/>
            <person name="Lipzen A."/>
            <person name="Chen C."/>
            <person name="Yanf M."/>
            <person name="Daum C."/>
            <person name="Ng V."/>
            <person name="Clum A."/>
            <person name="Steindorff A."/>
            <person name="Ohm R."/>
            <person name="Martin F."/>
            <person name="Silar P."/>
            <person name="Natvig D."/>
            <person name="Lalanne C."/>
            <person name="Gautier V."/>
            <person name="Ament-Velasquez S.L."/>
            <person name="Kruys A."/>
            <person name="Hutchinson M.I."/>
            <person name="Powell A.J."/>
            <person name="Barry K."/>
            <person name="Miller A.N."/>
            <person name="Grigoriev I.V."/>
            <person name="Debuchy R."/>
            <person name="Gladieux P."/>
            <person name="Thoren M.H."/>
            <person name="Johannesson H."/>
        </authorList>
    </citation>
    <scope>NUCLEOTIDE SEQUENCE</scope>
    <source>
        <strain evidence="2">CBS 307.81</strain>
    </source>
</reference>
<evidence type="ECO:0000313" key="3">
    <source>
        <dbReference type="Proteomes" id="UP001174997"/>
    </source>
</evidence>
<accession>A0AA39Z5F2</accession>
<keyword evidence="3" id="KW-1185">Reference proteome</keyword>
<sequence length="804" mass="88702">MARMSRSLREAVAASMPCASEQYVTISMPGLVIDTSSSSPYISKEPVTSGRRNQVIVNEAKLVDNMIPLDQIMLGPTGKSVTRSYVSALDFLKPRDTTIGLFGKGNSEEKTEYSEALKFLKQKVEPPSSSGLKGANLANADLEGTVVGRYVRKQLAWAEAQGNWDAVRDEAEEDIELTGESQTAAAMKEKKLLIRKRKAELHARWMDWVVNGDKLQVDHYFALVDRSDLMARVEKAKASCSREATRDMLVLDPKDGTDWARVYLQPEHWARYCRTKADNWGKRNPVNLELLQMQIAKLEQEEIAYTAFESNKSEALAKFDPATEPTLATARAKVATEEAALEAAKSADPKKSDDELKGAEQKVIEAKGELEQATIKVKQDLTKSYDETITKAATSAEEHPDHLLVLALKKVNDWDQALRDAQNLTDGKQETTANTENKTSAWDILLGIATKVERVNRAQREVDAAKKNVMEMKKQRDDFKVKEGIFNMRTKNSTNTKLAAKEDLKNIQAQLVTLRAQLTEGRKSTVSTRQTIVDVSKKSGGAENDLELVRSDPVLDRQTGIATSNTGVDQDKADVWTKISFSVSGKSEQTSSSAIAYQAGLEAKYGNWFTNVSASTQVSGTSEKLQKSMAKCDMSVSFDALLVQIQRPWLHAELFSDFDVDASKDLSPGAQVVQSCISDPSPDNGIKLRPYGTFPAYPTAFIVAADTTLELHSTDSEAEEMASQLSTESSFNMNLGPWGVRGSAHLKTDSKNANQRMETKNGSLRISFQAPQIIGWVSEILPELPRKTTIGGLLGVPNQAFRVR</sequence>